<sequence length="147" mass="15616">MSIPDSISPALYKIHVVSATPPRPGHQIAFRGAHVADPDAAPRPELSVDDAFVPIDPNLHAATSGFRTPAGSANPDPDSIEEDGRLYHGYTFGSRWFCGSKVKSRIDLTSSNSVMGMILKDQLALALALALIQNPRNVLDIATGTGI</sequence>
<evidence type="ECO:0000313" key="2">
    <source>
        <dbReference type="Proteomes" id="UP001172102"/>
    </source>
</evidence>
<dbReference type="Proteomes" id="UP001172102">
    <property type="component" value="Unassembled WGS sequence"/>
</dbReference>
<dbReference type="AlphaFoldDB" id="A0AA40ASA6"/>
<gene>
    <name evidence="1" type="ORF">B0H67DRAFT_644241</name>
</gene>
<evidence type="ECO:0000313" key="1">
    <source>
        <dbReference type="EMBL" id="KAK0721073.1"/>
    </source>
</evidence>
<protein>
    <recommendedName>
        <fullName evidence="3">Methyltransferase</fullName>
    </recommendedName>
</protein>
<comment type="caution">
    <text evidence="1">The sequence shown here is derived from an EMBL/GenBank/DDBJ whole genome shotgun (WGS) entry which is preliminary data.</text>
</comment>
<name>A0AA40ASA6_9PEZI</name>
<evidence type="ECO:0008006" key="3">
    <source>
        <dbReference type="Google" id="ProtNLM"/>
    </source>
</evidence>
<accession>A0AA40ASA6</accession>
<dbReference type="EMBL" id="JAUKUA010000003">
    <property type="protein sequence ID" value="KAK0721073.1"/>
    <property type="molecule type" value="Genomic_DNA"/>
</dbReference>
<keyword evidence="2" id="KW-1185">Reference proteome</keyword>
<proteinExistence type="predicted"/>
<organism evidence="1 2">
    <name type="scientific">Lasiosphaeris hirsuta</name>
    <dbReference type="NCBI Taxonomy" id="260670"/>
    <lineage>
        <taxon>Eukaryota</taxon>
        <taxon>Fungi</taxon>
        <taxon>Dikarya</taxon>
        <taxon>Ascomycota</taxon>
        <taxon>Pezizomycotina</taxon>
        <taxon>Sordariomycetes</taxon>
        <taxon>Sordariomycetidae</taxon>
        <taxon>Sordariales</taxon>
        <taxon>Lasiosphaeriaceae</taxon>
        <taxon>Lasiosphaeris</taxon>
    </lineage>
</organism>
<reference evidence="1" key="1">
    <citation type="submission" date="2023-06" db="EMBL/GenBank/DDBJ databases">
        <title>Genome-scale phylogeny and comparative genomics of the fungal order Sordariales.</title>
        <authorList>
            <consortium name="Lawrence Berkeley National Laboratory"/>
            <person name="Hensen N."/>
            <person name="Bonometti L."/>
            <person name="Westerberg I."/>
            <person name="Brannstrom I.O."/>
            <person name="Guillou S."/>
            <person name="Cros-Aarteil S."/>
            <person name="Calhoun S."/>
            <person name="Haridas S."/>
            <person name="Kuo A."/>
            <person name="Mondo S."/>
            <person name="Pangilinan J."/>
            <person name="Riley R."/>
            <person name="Labutti K."/>
            <person name="Andreopoulos B."/>
            <person name="Lipzen A."/>
            <person name="Chen C."/>
            <person name="Yanf M."/>
            <person name="Daum C."/>
            <person name="Ng V."/>
            <person name="Clum A."/>
            <person name="Steindorff A."/>
            <person name="Ohm R."/>
            <person name="Martin F."/>
            <person name="Silar P."/>
            <person name="Natvig D."/>
            <person name="Lalanne C."/>
            <person name="Gautier V."/>
            <person name="Ament-Velasquez S.L."/>
            <person name="Kruys A."/>
            <person name="Hutchinson M.I."/>
            <person name="Powell A.J."/>
            <person name="Barry K."/>
            <person name="Miller A.N."/>
            <person name="Grigoriev I.V."/>
            <person name="Debuchy R."/>
            <person name="Gladieux P."/>
            <person name="Thoren M.H."/>
            <person name="Johannesson H."/>
        </authorList>
    </citation>
    <scope>NUCLEOTIDE SEQUENCE</scope>
    <source>
        <strain evidence="1">SMH4607-1</strain>
    </source>
</reference>